<dbReference type="Proteomes" id="UP001054945">
    <property type="component" value="Unassembled WGS sequence"/>
</dbReference>
<proteinExistence type="predicted"/>
<gene>
    <name evidence="1" type="ORF">CEXT_540531</name>
</gene>
<comment type="caution">
    <text evidence="1">The sequence shown here is derived from an EMBL/GenBank/DDBJ whole genome shotgun (WGS) entry which is preliminary data.</text>
</comment>
<protein>
    <submittedName>
        <fullName evidence="1">Uncharacterized protein</fullName>
    </submittedName>
</protein>
<dbReference type="EMBL" id="BPLR01003131">
    <property type="protein sequence ID" value="GIX81449.1"/>
    <property type="molecule type" value="Genomic_DNA"/>
</dbReference>
<evidence type="ECO:0000313" key="1">
    <source>
        <dbReference type="EMBL" id="GIX81449.1"/>
    </source>
</evidence>
<accession>A0AAV4NDG0</accession>
<evidence type="ECO:0000313" key="2">
    <source>
        <dbReference type="Proteomes" id="UP001054945"/>
    </source>
</evidence>
<name>A0AAV4NDG0_CAEEX</name>
<organism evidence="1 2">
    <name type="scientific">Caerostris extrusa</name>
    <name type="common">Bark spider</name>
    <name type="synonym">Caerostris bankana</name>
    <dbReference type="NCBI Taxonomy" id="172846"/>
    <lineage>
        <taxon>Eukaryota</taxon>
        <taxon>Metazoa</taxon>
        <taxon>Ecdysozoa</taxon>
        <taxon>Arthropoda</taxon>
        <taxon>Chelicerata</taxon>
        <taxon>Arachnida</taxon>
        <taxon>Araneae</taxon>
        <taxon>Araneomorphae</taxon>
        <taxon>Entelegynae</taxon>
        <taxon>Araneoidea</taxon>
        <taxon>Araneidae</taxon>
        <taxon>Caerostris</taxon>
    </lineage>
</organism>
<keyword evidence="2" id="KW-1185">Reference proteome</keyword>
<sequence>MCRIFRVVYVSAGVPSPNHRKSTAAFLKMRKQAREKNFHSKSKWSPFFACGWLRINRSLIDTSAGGEITQYKLPELQDVRFTISTRHCPGHLECGYSFLYIPNKNASGMSLDFAL</sequence>
<reference evidence="1 2" key="1">
    <citation type="submission" date="2021-06" db="EMBL/GenBank/DDBJ databases">
        <title>Caerostris extrusa draft genome.</title>
        <authorList>
            <person name="Kono N."/>
            <person name="Arakawa K."/>
        </authorList>
    </citation>
    <scope>NUCLEOTIDE SEQUENCE [LARGE SCALE GENOMIC DNA]</scope>
</reference>
<dbReference type="AlphaFoldDB" id="A0AAV4NDG0"/>